<dbReference type="EMBL" id="CP113524">
    <property type="protein sequence ID" value="WAJ24478.1"/>
    <property type="molecule type" value="Genomic_DNA"/>
</dbReference>
<dbReference type="InterPro" id="IPR024096">
    <property type="entry name" value="NO_sig/Golgi_transp_ligand-bd"/>
</dbReference>
<accession>A0ABY7AG87</accession>
<dbReference type="Gene3D" id="3.30.1380.20">
    <property type="entry name" value="Trafficking protein particle complex subunit 3"/>
    <property type="match status" value="1"/>
</dbReference>
<organism evidence="1 2">
    <name type="scientific">Lacrimispora xylanolytica</name>
    <dbReference type="NCBI Taxonomy" id="29375"/>
    <lineage>
        <taxon>Bacteria</taxon>
        <taxon>Bacillati</taxon>
        <taxon>Bacillota</taxon>
        <taxon>Clostridia</taxon>
        <taxon>Lachnospirales</taxon>
        <taxon>Lachnospiraceae</taxon>
        <taxon>Lacrimispora</taxon>
    </lineage>
</organism>
<gene>
    <name evidence="1" type="ORF">OW255_02825</name>
</gene>
<dbReference type="Proteomes" id="UP001163115">
    <property type="component" value="Chromosome"/>
</dbReference>
<protein>
    <submittedName>
        <fullName evidence="1">4-vinyl reductase</fullName>
    </submittedName>
</protein>
<name>A0ABY7AG87_9FIRM</name>
<sequence>MFDIFHSGEETSISRDTIGNIAEGRKHLGEEMPVMVYRLYEYTIKAELSHRYGEKAAKILFCNAGKSVGWAYASHFINQDLPFKEFFKTLKELLRVHKTGILKVETLDDRTEEELLTRREDVDCSRRSFAGKTHCKYDKEFLSGILCVYKGKECVVTKMDRWVRGLDIYRFHVGVNL</sequence>
<keyword evidence="2" id="KW-1185">Reference proteome</keyword>
<evidence type="ECO:0000313" key="1">
    <source>
        <dbReference type="EMBL" id="WAJ24478.1"/>
    </source>
</evidence>
<dbReference type="SUPFAM" id="SSF111126">
    <property type="entry name" value="Ligand-binding domain in the NO signalling and Golgi transport"/>
    <property type="match status" value="1"/>
</dbReference>
<dbReference type="RefSeq" id="WP_268115577.1">
    <property type="nucleotide sequence ID" value="NZ_CP113524.1"/>
</dbReference>
<proteinExistence type="predicted"/>
<evidence type="ECO:0000313" key="2">
    <source>
        <dbReference type="Proteomes" id="UP001163115"/>
    </source>
</evidence>
<reference evidence="1" key="1">
    <citation type="submission" date="2022-11" db="EMBL/GenBank/DDBJ databases">
        <title>Lacrimispora xylanolytica sy1, complete genome.</title>
        <authorList>
            <person name="Choi S."/>
        </authorList>
    </citation>
    <scope>NUCLEOTIDE SEQUENCE</scope>
    <source>
        <strain evidence="1">Sy1</strain>
    </source>
</reference>